<gene>
    <name evidence="1" type="ORF">CPB83DRAFT_939915</name>
</gene>
<dbReference type="EMBL" id="MU157873">
    <property type="protein sequence ID" value="KAF9526292.1"/>
    <property type="molecule type" value="Genomic_DNA"/>
</dbReference>
<comment type="caution">
    <text evidence="1">The sequence shown here is derived from an EMBL/GenBank/DDBJ whole genome shotgun (WGS) entry which is preliminary data.</text>
</comment>
<evidence type="ECO:0000313" key="1">
    <source>
        <dbReference type="EMBL" id="KAF9526292.1"/>
    </source>
</evidence>
<keyword evidence="2" id="KW-1185">Reference proteome</keyword>
<protein>
    <submittedName>
        <fullName evidence="1">Uncharacterized protein</fullName>
    </submittedName>
</protein>
<accession>A0A9P6JMG7</accession>
<dbReference type="AlphaFoldDB" id="A0A9P6JMG7"/>
<dbReference type="Proteomes" id="UP000807306">
    <property type="component" value="Unassembled WGS sequence"/>
</dbReference>
<name>A0A9P6JMG7_9AGAR</name>
<sequence length="117" mass="12786">MAMQLDPTVRPPVDAPWYIIAWIMEGCDEVKLDGSIKALAEHRGTYAHAQKMRASMTYAFGRIHGMGSTPWVLNDATTRASGNPSMSEKVATYMISLKNRKVRAGEAATSARAITTV</sequence>
<proteinExistence type="predicted"/>
<dbReference type="OrthoDB" id="3163890at2759"/>
<reference evidence="1" key="1">
    <citation type="submission" date="2020-11" db="EMBL/GenBank/DDBJ databases">
        <authorList>
            <consortium name="DOE Joint Genome Institute"/>
            <person name="Ahrendt S."/>
            <person name="Riley R."/>
            <person name="Andreopoulos W."/>
            <person name="Labutti K."/>
            <person name="Pangilinan J."/>
            <person name="Ruiz-Duenas F.J."/>
            <person name="Barrasa J.M."/>
            <person name="Sanchez-Garcia M."/>
            <person name="Camarero S."/>
            <person name="Miyauchi S."/>
            <person name="Serrano A."/>
            <person name="Linde D."/>
            <person name="Babiker R."/>
            <person name="Drula E."/>
            <person name="Ayuso-Fernandez I."/>
            <person name="Pacheco R."/>
            <person name="Padilla G."/>
            <person name="Ferreira P."/>
            <person name="Barriuso J."/>
            <person name="Kellner H."/>
            <person name="Castanera R."/>
            <person name="Alfaro M."/>
            <person name="Ramirez L."/>
            <person name="Pisabarro A.G."/>
            <person name="Kuo A."/>
            <person name="Tritt A."/>
            <person name="Lipzen A."/>
            <person name="He G."/>
            <person name="Yan M."/>
            <person name="Ng V."/>
            <person name="Cullen D."/>
            <person name="Martin F."/>
            <person name="Rosso M.-N."/>
            <person name="Henrissat B."/>
            <person name="Hibbett D."/>
            <person name="Martinez A.T."/>
            <person name="Grigoriev I.V."/>
        </authorList>
    </citation>
    <scope>NUCLEOTIDE SEQUENCE</scope>
    <source>
        <strain evidence="1">CBS 506.95</strain>
    </source>
</reference>
<evidence type="ECO:0000313" key="2">
    <source>
        <dbReference type="Proteomes" id="UP000807306"/>
    </source>
</evidence>
<organism evidence="1 2">
    <name type="scientific">Crepidotus variabilis</name>
    <dbReference type="NCBI Taxonomy" id="179855"/>
    <lineage>
        <taxon>Eukaryota</taxon>
        <taxon>Fungi</taxon>
        <taxon>Dikarya</taxon>
        <taxon>Basidiomycota</taxon>
        <taxon>Agaricomycotina</taxon>
        <taxon>Agaricomycetes</taxon>
        <taxon>Agaricomycetidae</taxon>
        <taxon>Agaricales</taxon>
        <taxon>Agaricineae</taxon>
        <taxon>Crepidotaceae</taxon>
        <taxon>Crepidotus</taxon>
    </lineage>
</organism>